<organism evidence="7 8">
    <name type="scientific">Aspergillus niger</name>
    <dbReference type="NCBI Taxonomy" id="5061"/>
    <lineage>
        <taxon>Eukaryota</taxon>
        <taxon>Fungi</taxon>
        <taxon>Dikarya</taxon>
        <taxon>Ascomycota</taxon>
        <taxon>Pezizomycotina</taxon>
        <taxon>Eurotiomycetes</taxon>
        <taxon>Eurotiomycetidae</taxon>
        <taxon>Eurotiales</taxon>
        <taxon>Aspergillaceae</taxon>
        <taxon>Aspergillus</taxon>
        <taxon>Aspergillus subgen. Circumdati</taxon>
    </lineage>
</organism>
<evidence type="ECO:0000256" key="2">
    <source>
        <dbReference type="ARBA" id="ARBA00022801"/>
    </source>
</evidence>
<dbReference type="VEuPathDB" id="FungiDB:ASPNIDRAFT2_1184741"/>
<dbReference type="VEuPathDB" id="FungiDB:ATCC64974_62170"/>
<name>A0A117DVC2_ASPNG</name>
<accession>A0A117DVC2</accession>
<dbReference type="EC" id="3.1.3.67" evidence="1"/>
<dbReference type="InterPro" id="IPR000387">
    <property type="entry name" value="Tyr_Pase_dom"/>
</dbReference>
<feature type="chain" id="PRO_5007147684" description="phosphatidylinositol-3,4,5-trisphosphate 3-phosphatase" evidence="4">
    <location>
        <begin position="20"/>
        <end position="759"/>
    </location>
</feature>
<feature type="domain" description="Tyrosine specific protein phosphatases" evidence="5">
    <location>
        <begin position="307"/>
        <end position="368"/>
    </location>
</feature>
<dbReference type="VEuPathDB" id="FungiDB:ATCC64974_62180"/>
<dbReference type="InterPro" id="IPR051281">
    <property type="entry name" value="Dual-spec_lipid-protein_phosph"/>
</dbReference>
<dbReference type="OrthoDB" id="16692at2759"/>
<feature type="compositionally biased region" description="Basic and acidic residues" evidence="3">
    <location>
        <begin position="679"/>
        <end position="690"/>
    </location>
</feature>
<feature type="region of interest" description="Disordered" evidence="3">
    <location>
        <begin position="447"/>
        <end position="501"/>
    </location>
</feature>
<dbReference type="InterPro" id="IPR000340">
    <property type="entry name" value="Dual-sp_phosphatase_cat-dom"/>
</dbReference>
<dbReference type="VEuPathDB" id="FungiDB:An02g04060"/>
<dbReference type="Gene3D" id="3.90.190.10">
    <property type="entry name" value="Protein tyrosine phosphatase superfamily"/>
    <property type="match status" value="1"/>
</dbReference>
<dbReference type="PROSITE" id="PS50056">
    <property type="entry name" value="TYR_PHOSPHATASE_2"/>
    <property type="match status" value="1"/>
</dbReference>
<dbReference type="VEuPathDB" id="FungiDB:An02g04050"/>
<dbReference type="Pfam" id="PF00782">
    <property type="entry name" value="DSPc"/>
    <property type="match status" value="1"/>
</dbReference>
<dbReference type="GO" id="GO:0016314">
    <property type="term" value="F:phosphatidylinositol-3,4,5-trisphosphate 3-phosphatase activity"/>
    <property type="evidence" value="ECO:0007669"/>
    <property type="project" value="UniProtKB-EC"/>
</dbReference>
<dbReference type="GO" id="GO:0004725">
    <property type="term" value="F:protein tyrosine phosphatase activity"/>
    <property type="evidence" value="ECO:0007669"/>
    <property type="project" value="TreeGrafter"/>
</dbReference>
<dbReference type="OMA" id="NGHADNN"/>
<dbReference type="PANTHER" id="PTHR12305:SF81">
    <property type="entry name" value="PHOSPHATIDYLINOSITOL 3,4,5-TRISPHOSPHATE 3-PHOSPHATASE AND DUAL-SPECIFICITY PROTEIN PHOSPHATASE PTEN"/>
    <property type="match status" value="1"/>
</dbReference>
<evidence type="ECO:0000313" key="7">
    <source>
        <dbReference type="EMBL" id="GAQ34732.1"/>
    </source>
</evidence>
<dbReference type="GO" id="GO:0042995">
    <property type="term" value="C:cell projection"/>
    <property type="evidence" value="ECO:0007669"/>
    <property type="project" value="TreeGrafter"/>
</dbReference>
<dbReference type="EMBL" id="BCMY01000001">
    <property type="protein sequence ID" value="GAQ34732.1"/>
    <property type="molecule type" value="Genomic_DNA"/>
</dbReference>
<dbReference type="GO" id="GO:0005829">
    <property type="term" value="C:cytosol"/>
    <property type="evidence" value="ECO:0007669"/>
    <property type="project" value="TreeGrafter"/>
</dbReference>
<dbReference type="PROSITE" id="PS00383">
    <property type="entry name" value="TYR_PHOSPHATASE_1"/>
    <property type="match status" value="1"/>
</dbReference>
<proteinExistence type="predicted"/>
<dbReference type="SMART" id="SM00404">
    <property type="entry name" value="PTPc_motif"/>
    <property type="match status" value="1"/>
</dbReference>
<feature type="domain" description="Phosphatase tensin-type" evidence="6">
    <location>
        <begin position="210"/>
        <end position="396"/>
    </location>
</feature>
<keyword evidence="2" id="KW-0378">Hydrolase</keyword>
<dbReference type="GO" id="GO:0046856">
    <property type="term" value="P:phosphatidylinositol dephosphorylation"/>
    <property type="evidence" value="ECO:0007669"/>
    <property type="project" value="TreeGrafter"/>
</dbReference>
<feature type="region of interest" description="Disordered" evidence="3">
    <location>
        <begin position="708"/>
        <end position="759"/>
    </location>
</feature>
<dbReference type="SUPFAM" id="SSF52799">
    <property type="entry name" value="(Phosphotyrosine protein) phosphatases II"/>
    <property type="match status" value="1"/>
</dbReference>
<dbReference type="GO" id="GO:0043491">
    <property type="term" value="P:phosphatidylinositol 3-kinase/protein kinase B signal transduction"/>
    <property type="evidence" value="ECO:0007669"/>
    <property type="project" value="TreeGrafter"/>
</dbReference>
<evidence type="ECO:0000256" key="1">
    <source>
        <dbReference type="ARBA" id="ARBA00013015"/>
    </source>
</evidence>
<dbReference type="CDD" id="cd14497">
    <property type="entry name" value="PTP_PTEN-like"/>
    <property type="match status" value="1"/>
</dbReference>
<dbReference type="GO" id="GO:0005634">
    <property type="term" value="C:nucleus"/>
    <property type="evidence" value="ECO:0007669"/>
    <property type="project" value="TreeGrafter"/>
</dbReference>
<evidence type="ECO:0000256" key="3">
    <source>
        <dbReference type="SAM" id="MobiDB-lite"/>
    </source>
</evidence>
<evidence type="ECO:0000256" key="4">
    <source>
        <dbReference type="SAM" id="SignalP"/>
    </source>
</evidence>
<dbReference type="AlphaFoldDB" id="A0A117DVC2"/>
<evidence type="ECO:0000313" key="8">
    <source>
        <dbReference type="Proteomes" id="UP000068243"/>
    </source>
</evidence>
<dbReference type="InterPro" id="IPR016130">
    <property type="entry name" value="Tyr_Pase_AS"/>
</dbReference>
<feature type="signal peptide" evidence="4">
    <location>
        <begin position="1"/>
        <end position="19"/>
    </location>
</feature>
<dbReference type="VEuPathDB" id="FungiDB:M747DRAFT_272419"/>
<feature type="region of interest" description="Disordered" evidence="3">
    <location>
        <begin position="595"/>
        <end position="692"/>
    </location>
</feature>
<dbReference type="InterPro" id="IPR029021">
    <property type="entry name" value="Prot-tyrosine_phosphatase-like"/>
</dbReference>
<dbReference type="InterPro" id="IPR029023">
    <property type="entry name" value="Tensin_phosphatase"/>
</dbReference>
<dbReference type="PANTHER" id="PTHR12305">
    <property type="entry name" value="PHOSPHATASE WITH HOMOLOGY TO TENSIN"/>
    <property type="match status" value="1"/>
</dbReference>
<dbReference type="PaxDb" id="5061-CADANGAP00001861"/>
<dbReference type="GO" id="GO:0051896">
    <property type="term" value="P:regulation of phosphatidylinositol 3-kinase/protein kinase B signal transduction"/>
    <property type="evidence" value="ECO:0007669"/>
    <property type="project" value="TreeGrafter"/>
</dbReference>
<dbReference type="InterPro" id="IPR003595">
    <property type="entry name" value="Tyr_Pase_cat"/>
</dbReference>
<protein>
    <recommendedName>
        <fullName evidence="1">phosphatidylinositol-3,4,5-trisphosphate 3-phosphatase</fullName>
        <ecNumber evidence="1">3.1.3.67</ecNumber>
    </recommendedName>
</protein>
<evidence type="ECO:0000259" key="6">
    <source>
        <dbReference type="PROSITE" id="PS51181"/>
    </source>
</evidence>
<dbReference type="PROSITE" id="PS51181">
    <property type="entry name" value="PPASE_TENSIN"/>
    <property type="match status" value="1"/>
</dbReference>
<feature type="compositionally biased region" description="Basic and acidic residues" evidence="3">
    <location>
        <begin position="654"/>
        <end position="663"/>
    </location>
</feature>
<dbReference type="VEuPathDB" id="FungiDB:M747DRAFT_292055"/>
<comment type="caution">
    <text evidence="7">The sequence shown here is derived from an EMBL/GenBank/DDBJ whole genome shotgun (WGS) entry which is preliminary data.</text>
</comment>
<evidence type="ECO:0000259" key="5">
    <source>
        <dbReference type="PROSITE" id="PS50056"/>
    </source>
</evidence>
<sequence length="759" mass="83630">MQLLNYLPVALTTLGLTASASPLRRADSPALTWHVSNFTTGCSPAACTYSFNIYGVATANTPGFNATCTGNSNNTALTACGGNPQVQSRIQPATYPEWNIRVEHAWTLPGDMEFYAYGETNVTSPTPKFTIPVTEEYGLSSLAGPSISKNRQVDPCVIRLATLSPPRSPHDSGLSFSPLHVPEYPLIGLSRNSTSLDLMASILRQIVAGPRLQHPEAGLDLCYVTDNIIATSGPSSNYPQRAYRNPLDELVKFLDSKHDSDWCIWEFRAEGTGYPDSEVYNRIHHYPWPDHHPPPFALIPAMTGSMRNWIHRLDEPDTKDEKAKKKDRVAVVHCKAGKGRSGTVACSYLISQEGWKADDALQRFTERRMRVGFGAGVSIPSQLRWVGYVDKWTNQMGKKYIERPVEILEVHVWGLRDGVKVAVEGFEDQGKKIKKYHLFHRSERTVVDDGKSKTMPLDPVPNGHADNNNKKQPQSAATFPPRTEDSPHPSTDSPARTDTPPKHVSAIVFRPKSPISVPTSDVNIDFERRSKAAYTGWAMVTSIAHVWFNAYFEGGDQHDSGVFEAEWEALDGIKGTTRKGVKALDRLKVVWRYANQPGTSHPDTGRPISEPKPGEPIPETQPPDWHIHGTGSNSGTDTPRDQEDENTPPPPPSKELEADKDLESEQDSSSTKHKHKDKHTTNEHEHDHPLLSELSTAAASAVSSIPGIGKQLGLRKQTDESKDVSLAGSSEDESGRSSAAPSQAKKDTKKEWSSVDEGK</sequence>
<dbReference type="VEuPathDB" id="FungiDB:ASPNIDRAFT2_1144558"/>
<feature type="compositionally biased region" description="Basic and acidic residues" evidence="3">
    <location>
        <begin position="744"/>
        <end position="759"/>
    </location>
</feature>
<reference evidence="8" key="1">
    <citation type="journal article" date="2016" name="Genome Announc.">
        <title>Draft genome sequence of Aspergillus niger strain An76.</title>
        <authorList>
            <person name="Gong W."/>
            <person name="Cheng Z."/>
            <person name="Zhang H."/>
            <person name="Liu L."/>
            <person name="Gao P."/>
            <person name="Wang L."/>
        </authorList>
    </citation>
    <scope>NUCLEOTIDE SEQUENCE [LARGE SCALE GENOMIC DNA]</scope>
    <source>
        <strain evidence="8">An76</strain>
    </source>
</reference>
<dbReference type="Proteomes" id="UP000068243">
    <property type="component" value="Unassembled WGS sequence"/>
</dbReference>
<gene>
    <name evidence="7" type="ORF">ABL_00855</name>
</gene>
<keyword evidence="4" id="KW-0732">Signal</keyword>
<dbReference type="GO" id="GO:0005886">
    <property type="term" value="C:plasma membrane"/>
    <property type="evidence" value="ECO:0007669"/>
    <property type="project" value="TreeGrafter"/>
</dbReference>